<feature type="compositionally biased region" description="Basic and acidic residues" evidence="1">
    <location>
        <begin position="268"/>
        <end position="282"/>
    </location>
</feature>
<dbReference type="InterPro" id="IPR011129">
    <property type="entry name" value="CSD"/>
</dbReference>
<feature type="compositionally biased region" description="Basic residues" evidence="1">
    <location>
        <begin position="228"/>
        <end position="240"/>
    </location>
</feature>
<evidence type="ECO:0000256" key="1">
    <source>
        <dbReference type="SAM" id="MobiDB-lite"/>
    </source>
</evidence>
<comment type="caution">
    <text evidence="3">The sequence shown here is derived from an EMBL/GenBank/DDBJ whole genome shotgun (WGS) entry which is preliminary data.</text>
</comment>
<feature type="compositionally biased region" description="Basic residues" evidence="1">
    <location>
        <begin position="164"/>
        <end position="179"/>
    </location>
</feature>
<feature type="compositionally biased region" description="Basic and acidic residues" evidence="1">
    <location>
        <begin position="151"/>
        <end position="163"/>
    </location>
</feature>
<name>A0A3S3NVK6_9ACAR</name>
<keyword evidence="4" id="KW-1185">Reference proteome</keyword>
<reference evidence="3 4" key="1">
    <citation type="journal article" date="2018" name="Gigascience">
        <title>Genomes of trombidid mites reveal novel predicted allergens and laterally-transferred genes associated with secondary metabolism.</title>
        <authorList>
            <person name="Dong X."/>
            <person name="Chaisiri K."/>
            <person name="Xia D."/>
            <person name="Armstrong S.D."/>
            <person name="Fang Y."/>
            <person name="Donnelly M.J."/>
            <person name="Kadowaki T."/>
            <person name="McGarry J.W."/>
            <person name="Darby A.C."/>
            <person name="Makepeace B.L."/>
        </authorList>
    </citation>
    <scope>NUCLEOTIDE SEQUENCE [LARGE SCALE GENOMIC DNA]</scope>
    <source>
        <strain evidence="3">UoL-WK</strain>
    </source>
</reference>
<proteinExistence type="predicted"/>
<gene>
    <name evidence="3" type="ORF">B4U79_02620</name>
</gene>
<feature type="compositionally biased region" description="Basic residues" evidence="1">
    <location>
        <begin position="292"/>
        <end position="305"/>
    </location>
</feature>
<feature type="region of interest" description="Disordered" evidence="1">
    <location>
        <begin position="113"/>
        <end position="345"/>
    </location>
</feature>
<feature type="compositionally biased region" description="Basic and acidic residues" evidence="1">
    <location>
        <begin position="314"/>
        <end position="327"/>
    </location>
</feature>
<feature type="domain" description="CSD" evidence="2">
    <location>
        <begin position="21"/>
        <end position="91"/>
    </location>
</feature>
<dbReference type="Gene3D" id="2.40.50.140">
    <property type="entry name" value="Nucleic acid-binding proteins"/>
    <property type="match status" value="1"/>
</dbReference>
<dbReference type="OrthoDB" id="6430255at2759"/>
<dbReference type="Proteomes" id="UP000285301">
    <property type="component" value="Unassembled WGS sequence"/>
</dbReference>
<dbReference type="InterPro" id="IPR012340">
    <property type="entry name" value="NA-bd_OB-fold"/>
</dbReference>
<dbReference type="SMART" id="SM00357">
    <property type="entry name" value="CSP"/>
    <property type="match status" value="1"/>
</dbReference>
<feature type="compositionally biased region" description="Low complexity" evidence="1">
    <location>
        <begin position="185"/>
        <end position="195"/>
    </location>
</feature>
<dbReference type="PROSITE" id="PS51857">
    <property type="entry name" value="CSD_2"/>
    <property type="match status" value="1"/>
</dbReference>
<feature type="compositionally biased region" description="Low complexity" evidence="1">
    <location>
        <begin position="247"/>
        <end position="266"/>
    </location>
</feature>
<dbReference type="AlphaFoldDB" id="A0A3S3NVK6"/>
<evidence type="ECO:0000313" key="3">
    <source>
        <dbReference type="EMBL" id="RWS10003.1"/>
    </source>
</evidence>
<feature type="compositionally biased region" description="Basic and acidic residues" evidence="1">
    <location>
        <begin position="215"/>
        <end position="227"/>
    </location>
</feature>
<dbReference type="InterPro" id="IPR050181">
    <property type="entry name" value="Cold_shock_domain"/>
</dbReference>
<evidence type="ECO:0000313" key="4">
    <source>
        <dbReference type="Proteomes" id="UP000285301"/>
    </source>
</evidence>
<dbReference type="PANTHER" id="PTHR11544">
    <property type="entry name" value="COLD SHOCK DOMAIN CONTAINING PROTEINS"/>
    <property type="match status" value="1"/>
</dbReference>
<dbReference type="CDD" id="cd04458">
    <property type="entry name" value="CSP_CDS"/>
    <property type="match status" value="1"/>
</dbReference>
<dbReference type="GO" id="GO:0003676">
    <property type="term" value="F:nucleic acid binding"/>
    <property type="evidence" value="ECO:0007669"/>
    <property type="project" value="InterPro"/>
</dbReference>
<dbReference type="STRING" id="1965070.A0A3S3NVK6"/>
<dbReference type="PRINTS" id="PR00050">
    <property type="entry name" value="COLDSHOCK"/>
</dbReference>
<dbReference type="InterPro" id="IPR002059">
    <property type="entry name" value="CSP_DNA-bd"/>
</dbReference>
<dbReference type="FunFam" id="2.40.50.140:FF:000274">
    <property type="entry name" value="Mitochondrial RNA binding protein"/>
    <property type="match status" value="1"/>
</dbReference>
<dbReference type="SUPFAM" id="SSF50249">
    <property type="entry name" value="Nucleic acid-binding proteins"/>
    <property type="match status" value="1"/>
</dbReference>
<accession>A0A3S3NVK6</accession>
<evidence type="ECO:0000259" key="2">
    <source>
        <dbReference type="PROSITE" id="PS51857"/>
    </source>
</evidence>
<feature type="compositionally biased region" description="Gly residues" evidence="1">
    <location>
        <begin position="114"/>
        <end position="125"/>
    </location>
</feature>
<organism evidence="3 4">
    <name type="scientific">Dinothrombium tinctorium</name>
    <dbReference type="NCBI Taxonomy" id="1965070"/>
    <lineage>
        <taxon>Eukaryota</taxon>
        <taxon>Metazoa</taxon>
        <taxon>Ecdysozoa</taxon>
        <taxon>Arthropoda</taxon>
        <taxon>Chelicerata</taxon>
        <taxon>Arachnida</taxon>
        <taxon>Acari</taxon>
        <taxon>Acariformes</taxon>
        <taxon>Trombidiformes</taxon>
        <taxon>Prostigmata</taxon>
        <taxon>Anystina</taxon>
        <taxon>Parasitengona</taxon>
        <taxon>Trombidioidea</taxon>
        <taxon>Trombidiidae</taxon>
        <taxon>Dinothrombium</taxon>
    </lineage>
</organism>
<dbReference type="EMBL" id="NCKU01002257">
    <property type="protein sequence ID" value="RWS10003.1"/>
    <property type="molecule type" value="Genomic_DNA"/>
</dbReference>
<protein>
    <submittedName>
        <fullName evidence="3">Nuclease-sensitive element-binding protein 1-like protein</fullName>
    </submittedName>
</protein>
<dbReference type="Pfam" id="PF00313">
    <property type="entry name" value="CSD"/>
    <property type="match status" value="1"/>
</dbReference>
<feature type="compositionally biased region" description="Basic residues" evidence="1">
    <location>
        <begin position="126"/>
        <end position="136"/>
    </location>
</feature>
<sequence length="345" mass="38666">MTESEKPTDTTNATKKVIAKRVCGTVKWFNVKNGYGFISRNDKENEDVFVHQTAISKNNPNKAVRSVGDGEVVEFDIVEGEKGNEAANVTGPGGVPVKGSQFAADRRYFRAGGRRGGGSYFGGGRGRIRRRPRFPSRRQEGAGFESAPESGFEKQDESGDRRRPSSRRPYFRRYFRRPRGGGPPRGLRGPPQYGGPEQGDDGQVRDGDDQNQEYEGNRRGQRTGERHFYRRFFRRRRPRRPRSDTEGSLSGADADASGNDNAATTTENRGERAPRPRRDRVPRQSGGNQGYRPRRRGFGQRRGPPRPRSFTGEDGAKKEPKSERKLEGNVNTNDKVEDTEQAASE</sequence>